<evidence type="ECO:0000313" key="8">
    <source>
        <dbReference type="Proteomes" id="UP000467214"/>
    </source>
</evidence>
<keyword evidence="7" id="KW-0966">Cell projection</keyword>
<dbReference type="RefSeq" id="WP_124736322.1">
    <property type="nucleotide sequence ID" value="NZ_WSSB01000001.1"/>
</dbReference>
<dbReference type="EMBL" id="WSSB01000001">
    <property type="protein sequence ID" value="MXR35815.1"/>
    <property type="molecule type" value="Genomic_DNA"/>
</dbReference>
<evidence type="ECO:0000256" key="6">
    <source>
        <dbReference type="PIRNR" id="PIRNR039090"/>
    </source>
</evidence>
<keyword evidence="4 6" id="KW-1005">Bacterial flagellum biogenesis</keyword>
<dbReference type="InterPro" id="IPR003713">
    <property type="entry name" value="FliS"/>
</dbReference>
<dbReference type="PANTHER" id="PTHR34773:SF1">
    <property type="entry name" value="FLAGELLAR SECRETION CHAPERONE FLIS"/>
    <property type="match status" value="1"/>
</dbReference>
<accession>A0A845BHN0</accession>
<comment type="subcellular location">
    <subcellularLocation>
        <location evidence="1 6">Cytoplasm</location>
        <location evidence="1 6">Cytosol</location>
    </subcellularLocation>
</comment>
<protein>
    <recommendedName>
        <fullName evidence="6">Flagellar secretion chaperone FliS</fullName>
    </recommendedName>
</protein>
<evidence type="ECO:0000256" key="3">
    <source>
        <dbReference type="ARBA" id="ARBA00022490"/>
    </source>
</evidence>
<keyword evidence="7" id="KW-0282">Flagellum</keyword>
<evidence type="ECO:0000256" key="4">
    <source>
        <dbReference type="ARBA" id="ARBA00022795"/>
    </source>
</evidence>
<dbReference type="SUPFAM" id="SSF101116">
    <property type="entry name" value="Flagellar export chaperone FliS"/>
    <property type="match status" value="1"/>
</dbReference>
<sequence length="132" mass="14684">MDYEAYRNYHAVNLESQTSQASPVELVLVLFDGLMEELARARAHIEHGRYEEKGDSITKCINILNGLSGALDFDSGGEVVTNLARLYDYCAYRLYDASVKLEVGQIDEVLALLAQLKGGWIGVRDQHEAAHP</sequence>
<dbReference type="NCBIfam" id="TIGR00208">
    <property type="entry name" value="fliS"/>
    <property type="match status" value="1"/>
</dbReference>
<dbReference type="PIRSF" id="PIRSF039090">
    <property type="entry name" value="Flis"/>
    <property type="match status" value="1"/>
</dbReference>
<keyword evidence="7" id="KW-0969">Cilium</keyword>
<organism evidence="7 8">
    <name type="scientific">Craterilacuibacter sinensis</name>
    <dbReference type="NCBI Taxonomy" id="2686017"/>
    <lineage>
        <taxon>Bacteria</taxon>
        <taxon>Pseudomonadati</taxon>
        <taxon>Pseudomonadota</taxon>
        <taxon>Betaproteobacteria</taxon>
        <taxon>Neisseriales</taxon>
        <taxon>Neisseriaceae</taxon>
        <taxon>Craterilacuibacter</taxon>
    </lineage>
</organism>
<dbReference type="InterPro" id="IPR036584">
    <property type="entry name" value="FliS_sf"/>
</dbReference>
<dbReference type="Proteomes" id="UP000467214">
    <property type="component" value="Unassembled WGS sequence"/>
</dbReference>
<comment type="similarity">
    <text evidence="2 6">Belongs to the FliS family.</text>
</comment>
<dbReference type="CDD" id="cd16098">
    <property type="entry name" value="FliS"/>
    <property type="match status" value="1"/>
</dbReference>
<proteinExistence type="inferred from homology"/>
<keyword evidence="5" id="KW-0143">Chaperone</keyword>
<keyword evidence="3 6" id="KW-0963">Cytoplasm</keyword>
<keyword evidence="8" id="KW-1185">Reference proteome</keyword>
<gene>
    <name evidence="7" type="primary">fliS</name>
    <name evidence="7" type="ORF">GQF02_02345</name>
</gene>
<dbReference type="AlphaFoldDB" id="A0A845BHN0"/>
<evidence type="ECO:0000256" key="2">
    <source>
        <dbReference type="ARBA" id="ARBA00008787"/>
    </source>
</evidence>
<name>A0A845BHN0_9NEIS</name>
<dbReference type="PANTHER" id="PTHR34773">
    <property type="entry name" value="FLAGELLAR SECRETION CHAPERONE FLIS"/>
    <property type="match status" value="1"/>
</dbReference>
<dbReference type="Pfam" id="PF02561">
    <property type="entry name" value="FliS"/>
    <property type="match status" value="1"/>
</dbReference>
<evidence type="ECO:0000256" key="1">
    <source>
        <dbReference type="ARBA" id="ARBA00004514"/>
    </source>
</evidence>
<dbReference type="Gene3D" id="1.20.120.340">
    <property type="entry name" value="Flagellar protein FliS"/>
    <property type="match status" value="1"/>
</dbReference>
<dbReference type="GO" id="GO:0005829">
    <property type="term" value="C:cytosol"/>
    <property type="evidence" value="ECO:0007669"/>
    <property type="project" value="UniProtKB-SubCell"/>
</dbReference>
<comment type="caution">
    <text evidence="7">The sequence shown here is derived from an EMBL/GenBank/DDBJ whole genome shotgun (WGS) entry which is preliminary data.</text>
</comment>
<dbReference type="GO" id="GO:0044780">
    <property type="term" value="P:bacterial-type flagellum assembly"/>
    <property type="evidence" value="ECO:0007669"/>
    <property type="project" value="InterPro"/>
</dbReference>
<evidence type="ECO:0000313" key="7">
    <source>
        <dbReference type="EMBL" id="MXR35815.1"/>
    </source>
</evidence>
<evidence type="ECO:0000256" key="5">
    <source>
        <dbReference type="ARBA" id="ARBA00023186"/>
    </source>
</evidence>
<reference evidence="7 8" key="1">
    <citation type="submission" date="2019-12" db="EMBL/GenBank/DDBJ databases">
        <title>Neisseriaceae gen. nov. sp. Genome sequencing and assembly.</title>
        <authorList>
            <person name="Liu Z."/>
            <person name="Li A."/>
        </authorList>
    </citation>
    <scope>NUCLEOTIDE SEQUENCE [LARGE SCALE GENOMIC DNA]</scope>
    <source>
        <strain evidence="7 8">B2N2-7</strain>
    </source>
</reference>